<comment type="similarity">
    <text evidence="2">Belongs to the oxidase-dependent Fe transporter (OFeT) (TC 9.A.10.1) family.</text>
</comment>
<sequence length="653" mass="69956">MSRTYVAYPATSHVARKVLATCLLLLAVSWAAVASASEADVRRVWQILDYLAVDYGGAVQDGKVIAPSEYDEMQEFAQTARNKISSLEEKPERQTLLKESEALQAAIATKSDPATVGSLAKGLANHVIAVYPVPLAPTSVPNLQLGASVYAANCAACHGASGNGDGVLAKQLDPKPIAFTDHDRARQRSVFALYQAVSQGIAGTAMPAFAQLSEEDRWSVAMFLGTFAHDDHQRQQGQLLWKESEKIRTEVAGMDHFVRLTEAELADSLGEDQAKATVAFLQAHPDSLSAPRVKSLTLARERLNQSVAAIKDGKPKEAAEFALSSYLDGVEPFEQALATRDGTLKTRIEVAMGQYRSLIASKASAQEIETAAIGIQDLFNAADQVLTESSTDATAAFFGSLTILLREGLEALLVVVAMIAFLRQAKRPDVLPYVHAGWLGALAAGGVTWAIATYAVSISGANREVTEGLSSLFAAAVLLSVGIWMHQKSVAGQWQAYLRERMSAALNRRSAFFMFGLAFVAVYREVFETILFFAAMWGQGNDGAILAGLGVGVLCLALITVLLLRYSAKLPIGKFFSVSSWLVAVLAVVLTGKGIAALQEAGWIAPSALPAPRLEVLGIFPSVIGLVAQGLVLLFVLAFFFRNAQRKPENIAQ</sequence>
<feature type="transmembrane region" description="Helical" evidence="10">
    <location>
        <begin position="395"/>
        <end position="421"/>
    </location>
</feature>
<evidence type="ECO:0000256" key="1">
    <source>
        <dbReference type="ARBA" id="ARBA00004141"/>
    </source>
</evidence>
<feature type="transmembrane region" description="Helical" evidence="10">
    <location>
        <begin position="618"/>
        <end position="641"/>
    </location>
</feature>
<evidence type="ECO:0000256" key="7">
    <source>
        <dbReference type="ARBA" id="ARBA00023004"/>
    </source>
</evidence>
<evidence type="ECO:0000313" key="13">
    <source>
        <dbReference type="EMBL" id="AIJ47073.1"/>
    </source>
</evidence>
<dbReference type="GO" id="GO:0020037">
    <property type="term" value="F:heme binding"/>
    <property type="evidence" value="ECO:0007669"/>
    <property type="project" value="InterPro"/>
</dbReference>
<proteinExistence type="inferred from homology"/>
<gene>
    <name evidence="13" type="ORF">O987_14795</name>
</gene>
<dbReference type="InterPro" id="IPR004923">
    <property type="entry name" value="FTR1/Fip1/EfeU"/>
</dbReference>
<dbReference type="RefSeq" id="WP_080571243.1">
    <property type="nucleotide sequence ID" value="NZ_CP006704.1"/>
</dbReference>
<dbReference type="GO" id="GO:0033573">
    <property type="term" value="C:high-affinity iron permease complex"/>
    <property type="evidence" value="ECO:0007669"/>
    <property type="project" value="InterPro"/>
</dbReference>
<dbReference type="SUPFAM" id="SSF46626">
    <property type="entry name" value="Cytochrome c"/>
    <property type="match status" value="1"/>
</dbReference>
<evidence type="ECO:0000256" key="5">
    <source>
        <dbReference type="ARBA" id="ARBA00022723"/>
    </source>
</evidence>
<feature type="transmembrane region" description="Helical" evidence="10">
    <location>
        <begin position="468"/>
        <end position="485"/>
    </location>
</feature>
<evidence type="ECO:0000256" key="2">
    <source>
        <dbReference type="ARBA" id="ARBA00008333"/>
    </source>
</evidence>
<name>A0A076PMV6_COMTE</name>
<feature type="signal peptide" evidence="11">
    <location>
        <begin position="1"/>
        <end position="34"/>
    </location>
</feature>
<dbReference type="PROSITE" id="PS51007">
    <property type="entry name" value="CYTC"/>
    <property type="match status" value="1"/>
</dbReference>
<keyword evidence="4 10" id="KW-0812">Transmembrane</keyword>
<dbReference type="Proteomes" id="UP000028782">
    <property type="component" value="Chromosome"/>
</dbReference>
<evidence type="ECO:0000256" key="9">
    <source>
        <dbReference type="PROSITE-ProRule" id="PRU00433"/>
    </source>
</evidence>
<dbReference type="PANTHER" id="PTHR31632:SF2">
    <property type="entry name" value="PLASMA MEMBRANE IRON PERMEASE"/>
    <property type="match status" value="1"/>
</dbReference>
<dbReference type="GO" id="GO:0046872">
    <property type="term" value="F:metal ion binding"/>
    <property type="evidence" value="ECO:0007669"/>
    <property type="project" value="UniProtKB-KW"/>
</dbReference>
<keyword evidence="6 10" id="KW-1133">Transmembrane helix</keyword>
<feature type="transmembrane region" description="Helical" evidence="10">
    <location>
        <begin position="543"/>
        <end position="564"/>
    </location>
</feature>
<organism evidence="13 14">
    <name type="scientific">Comamonas testosteroni TK102</name>
    <dbReference type="NCBI Taxonomy" id="1392005"/>
    <lineage>
        <taxon>Bacteria</taxon>
        <taxon>Pseudomonadati</taxon>
        <taxon>Pseudomonadota</taxon>
        <taxon>Betaproteobacteria</taxon>
        <taxon>Burkholderiales</taxon>
        <taxon>Comamonadaceae</taxon>
        <taxon>Comamonas</taxon>
    </lineage>
</organism>
<evidence type="ECO:0000256" key="8">
    <source>
        <dbReference type="ARBA" id="ARBA00023136"/>
    </source>
</evidence>
<protein>
    <submittedName>
        <fullName evidence="13">Iron permease</fullName>
    </submittedName>
</protein>
<dbReference type="InterPro" id="IPR036909">
    <property type="entry name" value="Cyt_c-like_dom_sf"/>
</dbReference>
<keyword evidence="11" id="KW-0732">Signal</keyword>
<feature type="transmembrane region" description="Helical" evidence="10">
    <location>
        <begin position="506"/>
        <end position="523"/>
    </location>
</feature>
<feature type="transmembrane region" description="Helical" evidence="10">
    <location>
        <begin position="576"/>
        <end position="598"/>
    </location>
</feature>
<dbReference type="Pfam" id="PF03239">
    <property type="entry name" value="FTR1"/>
    <property type="match status" value="2"/>
</dbReference>
<feature type="transmembrane region" description="Helical" evidence="10">
    <location>
        <begin position="433"/>
        <end position="456"/>
    </location>
</feature>
<evidence type="ECO:0000256" key="10">
    <source>
        <dbReference type="SAM" id="Phobius"/>
    </source>
</evidence>
<feature type="domain" description="Cytochrome c" evidence="12">
    <location>
        <begin position="141"/>
        <end position="228"/>
    </location>
</feature>
<dbReference type="GO" id="GO:0009055">
    <property type="term" value="F:electron transfer activity"/>
    <property type="evidence" value="ECO:0007669"/>
    <property type="project" value="InterPro"/>
</dbReference>
<dbReference type="HOGENOM" id="CLU_027143_0_0_4"/>
<dbReference type="InterPro" id="IPR009056">
    <property type="entry name" value="Cyt_c-like_dom"/>
</dbReference>
<feature type="chain" id="PRO_5001716284" evidence="11">
    <location>
        <begin position="35"/>
        <end position="653"/>
    </location>
</feature>
<keyword evidence="7 9" id="KW-0408">Iron</keyword>
<comment type="subcellular location">
    <subcellularLocation>
        <location evidence="1">Membrane</location>
        <topology evidence="1">Multi-pass membrane protein</topology>
    </subcellularLocation>
</comment>
<dbReference type="Gene3D" id="1.10.760.10">
    <property type="entry name" value="Cytochrome c-like domain"/>
    <property type="match status" value="1"/>
</dbReference>
<evidence type="ECO:0000256" key="4">
    <source>
        <dbReference type="ARBA" id="ARBA00022692"/>
    </source>
</evidence>
<dbReference type="AlphaFoldDB" id="A0A076PMV6"/>
<evidence type="ECO:0000256" key="6">
    <source>
        <dbReference type="ARBA" id="ARBA00022989"/>
    </source>
</evidence>
<evidence type="ECO:0000256" key="3">
    <source>
        <dbReference type="ARBA" id="ARBA00022617"/>
    </source>
</evidence>
<evidence type="ECO:0000259" key="12">
    <source>
        <dbReference type="PROSITE" id="PS51007"/>
    </source>
</evidence>
<keyword evidence="5 9" id="KW-0479">Metal-binding</keyword>
<dbReference type="KEGG" id="ctes:O987_14795"/>
<dbReference type="EMBL" id="CP006704">
    <property type="protein sequence ID" value="AIJ47073.1"/>
    <property type="molecule type" value="Genomic_DNA"/>
</dbReference>
<evidence type="ECO:0000313" key="14">
    <source>
        <dbReference type="Proteomes" id="UP000028782"/>
    </source>
</evidence>
<accession>A0A076PMV6</accession>
<keyword evidence="3 9" id="KW-0349">Heme</keyword>
<dbReference type="GO" id="GO:0015093">
    <property type="term" value="F:ferrous iron transmembrane transporter activity"/>
    <property type="evidence" value="ECO:0007669"/>
    <property type="project" value="TreeGrafter"/>
</dbReference>
<dbReference type="Pfam" id="PF00034">
    <property type="entry name" value="Cytochrom_C"/>
    <property type="match status" value="1"/>
</dbReference>
<keyword evidence="8 10" id="KW-0472">Membrane</keyword>
<dbReference type="PANTHER" id="PTHR31632">
    <property type="entry name" value="IRON TRANSPORTER FTH1"/>
    <property type="match status" value="1"/>
</dbReference>
<evidence type="ECO:0000256" key="11">
    <source>
        <dbReference type="SAM" id="SignalP"/>
    </source>
</evidence>
<reference evidence="13 14" key="1">
    <citation type="journal article" date="2014" name="Genome Announc.">
        <title>Complete Genome Sequence of Polychlorinated Biphenyl Degrader Comamonas testosteroni TK102 (NBRC 109938).</title>
        <authorList>
            <person name="Fukuda K."/>
            <person name="Hosoyama A."/>
            <person name="Tsuchikane K."/>
            <person name="Ohji S."/>
            <person name="Yamazoe A."/>
            <person name="Fujita N."/>
            <person name="Shintani M."/>
            <person name="Kimbara K."/>
        </authorList>
    </citation>
    <scope>NUCLEOTIDE SEQUENCE [LARGE SCALE GENOMIC DNA]</scope>
    <source>
        <strain evidence="13">TK102</strain>
    </source>
</reference>